<comment type="caution">
    <text evidence="2">The sequence shown here is derived from an EMBL/GenBank/DDBJ whole genome shotgun (WGS) entry which is preliminary data.</text>
</comment>
<dbReference type="AlphaFoldDB" id="A0AAW8RST7"/>
<evidence type="ECO:0000313" key="2">
    <source>
        <dbReference type="EMBL" id="MDT2403027.1"/>
    </source>
</evidence>
<gene>
    <name evidence="2" type="ORF">P7D43_11625</name>
</gene>
<evidence type="ECO:0000313" key="3">
    <source>
        <dbReference type="Proteomes" id="UP001260773"/>
    </source>
</evidence>
<dbReference type="RefSeq" id="WP_227150654.1">
    <property type="nucleotide sequence ID" value="NZ_CAXSQU010000100.1"/>
</dbReference>
<dbReference type="EMBL" id="JARPWH010000037">
    <property type="protein sequence ID" value="MDT2403027.1"/>
    <property type="molecule type" value="Genomic_DNA"/>
</dbReference>
<protein>
    <submittedName>
        <fullName evidence="2">Uncharacterized protein</fullName>
    </submittedName>
</protein>
<reference evidence="2" key="1">
    <citation type="submission" date="2023-03" db="EMBL/GenBank/DDBJ databases">
        <authorList>
            <person name="Shen W."/>
            <person name="Cai J."/>
        </authorList>
    </citation>
    <scope>NUCLEOTIDE SEQUENCE</scope>
    <source>
        <strain evidence="2">P33-2</strain>
    </source>
</reference>
<name>A0AAW8RST7_ENTAV</name>
<sequence>MIIDAVANLHHYTKLFPNIPEALEAMNRIEQQEFGKKYFFEGGFKKERPNPLKRHNSKRIETS</sequence>
<proteinExistence type="predicted"/>
<organism evidence="2 3">
    <name type="scientific">Enterococcus avium</name>
    <name type="common">Streptococcus avium</name>
    <dbReference type="NCBI Taxonomy" id="33945"/>
    <lineage>
        <taxon>Bacteria</taxon>
        <taxon>Bacillati</taxon>
        <taxon>Bacillota</taxon>
        <taxon>Bacilli</taxon>
        <taxon>Lactobacillales</taxon>
        <taxon>Enterococcaceae</taxon>
        <taxon>Enterococcus</taxon>
    </lineage>
</organism>
<feature type="region of interest" description="Disordered" evidence="1">
    <location>
        <begin position="44"/>
        <end position="63"/>
    </location>
</feature>
<dbReference type="Proteomes" id="UP001260773">
    <property type="component" value="Unassembled WGS sequence"/>
</dbReference>
<evidence type="ECO:0000256" key="1">
    <source>
        <dbReference type="SAM" id="MobiDB-lite"/>
    </source>
</evidence>
<accession>A0AAW8RST7</accession>